<evidence type="ECO:0000256" key="4">
    <source>
        <dbReference type="ARBA" id="ARBA00022989"/>
    </source>
</evidence>
<dbReference type="GeneTree" id="ENSGT00940000159011"/>
<feature type="transmembrane region" description="Helical" evidence="9">
    <location>
        <begin position="1039"/>
        <end position="1061"/>
    </location>
</feature>
<dbReference type="NCBIfam" id="TIGR00918">
    <property type="entry name" value="2A060602"/>
    <property type="match status" value="1"/>
</dbReference>
<evidence type="ECO:0000259" key="10">
    <source>
        <dbReference type="PROSITE" id="PS50156"/>
    </source>
</evidence>
<feature type="region of interest" description="Disordered" evidence="8">
    <location>
        <begin position="1174"/>
        <end position="1242"/>
    </location>
</feature>
<reference evidence="11" key="2">
    <citation type="submission" date="2025-09" db="UniProtKB">
        <authorList>
            <consortium name="Ensembl"/>
        </authorList>
    </citation>
    <scope>IDENTIFICATION</scope>
</reference>
<evidence type="ECO:0000256" key="8">
    <source>
        <dbReference type="SAM" id="MobiDB-lite"/>
    </source>
</evidence>
<feature type="compositionally biased region" description="Polar residues" evidence="8">
    <location>
        <begin position="1"/>
        <end position="11"/>
    </location>
</feature>
<feature type="compositionally biased region" description="Low complexity" evidence="8">
    <location>
        <begin position="1199"/>
        <end position="1212"/>
    </location>
</feature>
<dbReference type="PROSITE" id="PS50156">
    <property type="entry name" value="SSD"/>
    <property type="match status" value="1"/>
</dbReference>
<feature type="transmembrane region" description="Helical" evidence="9">
    <location>
        <begin position="1106"/>
        <end position="1126"/>
    </location>
</feature>
<dbReference type="GO" id="GO:0097108">
    <property type="term" value="F:hedgehog family protein binding"/>
    <property type="evidence" value="ECO:0007669"/>
    <property type="project" value="TreeGrafter"/>
</dbReference>
<evidence type="ECO:0000256" key="3">
    <source>
        <dbReference type="ARBA" id="ARBA00022692"/>
    </source>
</evidence>
<dbReference type="Pfam" id="PF12349">
    <property type="entry name" value="Sterol-sensing"/>
    <property type="match status" value="1"/>
</dbReference>
<comment type="similarity">
    <text evidence="2">Belongs to the patched family.</text>
</comment>
<protein>
    <submittedName>
        <fullName evidence="11">Patched 1</fullName>
    </submittedName>
</protein>
<dbReference type="Gene3D" id="1.20.1640.10">
    <property type="entry name" value="Multidrug efflux transporter AcrB transmembrane domain"/>
    <property type="match status" value="2"/>
</dbReference>
<comment type="subcellular location">
    <subcellularLocation>
        <location evidence="1">Membrane</location>
        <topology evidence="1">Multi-pass membrane protein</topology>
    </subcellularLocation>
</comment>
<evidence type="ECO:0000313" key="11">
    <source>
        <dbReference type="Ensembl" id="ENSKMAP00000018936.1"/>
    </source>
</evidence>
<evidence type="ECO:0000256" key="5">
    <source>
        <dbReference type="ARBA" id="ARBA00023136"/>
    </source>
</evidence>
<dbReference type="SUPFAM" id="SSF82866">
    <property type="entry name" value="Multidrug efflux transporter AcrB transmembrane domain"/>
    <property type="match status" value="2"/>
</dbReference>
<dbReference type="GO" id="GO:0005119">
    <property type="term" value="F:smoothened binding"/>
    <property type="evidence" value="ECO:0007669"/>
    <property type="project" value="TreeGrafter"/>
</dbReference>
<keyword evidence="6" id="KW-0675">Receptor</keyword>
<evidence type="ECO:0000256" key="9">
    <source>
        <dbReference type="SAM" id="Phobius"/>
    </source>
</evidence>
<keyword evidence="4 9" id="KW-1133">Transmembrane helix</keyword>
<dbReference type="GO" id="GO:0045879">
    <property type="term" value="P:negative regulation of smoothened signaling pathway"/>
    <property type="evidence" value="ECO:0007669"/>
    <property type="project" value="TreeGrafter"/>
</dbReference>
<sequence>MASAANAPSEQDNGDPDRPRITRRSRGDYARSTPLDLEYLQRPSYCDAGFALEQISEGKATGRKAPLWLRAKFQTLLFRLGCYIQKNCGKFLVVGLMIFGAFAVGLRAANLETDVEKLWVEVGGRVNQELRYTRQKMGEEAMFNPQLMIQTPREDGANVLTVEALLQHLESALRASRVHVYLYNRQWKLEHLCYKSGELVTETHLMNQIIEKLHPCLIITPLDCFWEGAKLHSGMVYLPGEGSKQWTNFDPKEFLNKLDKRGLNVEGFEVMLEKAGVGHGYMDRPCLNPADPDCPLTAPNKNSTKPFNMAGTLSGGCHGLSRKYMHWQEELIVGGTTKNGSGPLLNAQALQTMFQLMTPKQMFEHFRGYDEVSHINWNEEKAAAILEAWQRRYSEAVLQSVAANSSQIVLPFTTTTLEDILKSFSDISVIRVASGYLLMLAYACLTMLRWDCAKSQGAVGLAGVLLVTLSVAAGLGLCSLLGISFNAATTQVLPFLALGVGVDDVFLLAHAFSETGQNKRIPFEDRTGECLKRTGASVALTSISNVTAFFMAALIPIPALRAFSLQAAVVVVFNFAMVLLIFPAILSMDLYRREERRFDIFCCFYSPCANRVIQMEPQAYSSPPPSYSSHSFAQQTQITMQSTVQLRTEYDPRTQAFYTTAEPRSQISVQPINPGDTASSTGQSPENNSSTRDLLSHLGEASLGFRCLEPSCSRWTLASFAEKHYAPFLLQPTTKVVVIMIFLCLLGISLYGTTQVRDGLELTDIVPRETSEYDFIGAQFKFFSFYNMYVVTQRADYAQNQPLLHQLHQRFHSIRYVLKEDDGQLPLMWLHYFRDWLQGLQQAFDKDWEAGRITTNSYKNASDDGVLAYKLLVQTGRREKPINFNQLTRQRLVDADGIINPGAFYIYLTAWVSNDPVAYAASQANIRPHPPEWLHDRTDSMPETRLSIPAAEPIEYAQFPFYLNGLRETPQFVEAIESVRAICNNYSRQGLPSYPNGYPFLFWEQYVSLRHWLLLSISVVLACTFLVCGLFLLNPWTAGIIVLVLSLMTVELFGFMGLMGIKLSAVPVVILIASVGIGVEFTVHVALAFLTAIGDRHKRAVLALEHMFAPVLDGAFSTLLGVLMLAGSEFDFIVRYFFAVLAILTVLGVLNGLVLLPVLLSYFGPYPEVSPVDGRSRLPTPTPEAPPRVVHFSVRPHQTAGATTTSGAATDSSDSEYSSNTTASGISQEGQNYNLHSHRGQTQAEDKFSYAHLVLQSYPSQGCDSGPQHGTTQRNSSRNLRSQLHRQVPPPARPRTDAFEMSTEAGGHHGLQGPREHSAGHRGHSSHNPQPHHHLPHQHPSNTPFCQPITTVTASASVTVAVHPASFSTQNPASSYPEYPAADSYCPSGPEEPEAPFQDPHVPVYTHAEARDVKVEAMELQDLELEAAESNSGRRAS</sequence>
<feature type="region of interest" description="Disordered" evidence="8">
    <location>
        <begin position="1"/>
        <end position="26"/>
    </location>
</feature>
<feature type="compositionally biased region" description="Basic and acidic residues" evidence="8">
    <location>
        <begin position="15"/>
        <end position="26"/>
    </location>
</feature>
<feature type="compositionally biased region" description="Polar residues" evidence="8">
    <location>
        <begin position="1216"/>
        <end position="1242"/>
    </location>
</feature>
<dbReference type="GO" id="GO:0005886">
    <property type="term" value="C:plasma membrane"/>
    <property type="evidence" value="ECO:0007669"/>
    <property type="project" value="TreeGrafter"/>
</dbReference>
<reference evidence="11" key="1">
    <citation type="submission" date="2025-08" db="UniProtKB">
        <authorList>
            <consortium name="Ensembl"/>
        </authorList>
    </citation>
    <scope>IDENTIFICATION</scope>
</reference>
<feature type="region of interest" description="Disordered" evidence="8">
    <location>
        <begin position="667"/>
        <end position="692"/>
    </location>
</feature>
<feature type="transmembrane region" description="Helical" evidence="9">
    <location>
        <begin position="773"/>
        <end position="791"/>
    </location>
</feature>
<feature type="transmembrane region" description="Helical" evidence="9">
    <location>
        <begin position="1138"/>
        <end position="1163"/>
    </location>
</feature>
<proteinExistence type="inferred from homology"/>
<name>A0A3Q3AR60_KRYMA</name>
<dbReference type="Proteomes" id="UP000264800">
    <property type="component" value="Unplaced"/>
</dbReference>
<feature type="transmembrane region" description="Helical" evidence="9">
    <location>
        <begin position="563"/>
        <end position="586"/>
    </location>
</feature>
<feature type="transmembrane region" description="Helical" evidence="9">
    <location>
        <begin position="460"/>
        <end position="485"/>
    </location>
</feature>
<dbReference type="GO" id="GO:0008158">
    <property type="term" value="F:hedgehog receptor activity"/>
    <property type="evidence" value="ECO:0007669"/>
    <property type="project" value="InterPro"/>
</dbReference>
<evidence type="ECO:0000313" key="12">
    <source>
        <dbReference type="Proteomes" id="UP000264800"/>
    </source>
</evidence>
<dbReference type="InterPro" id="IPR053958">
    <property type="entry name" value="HMGCR/SNAP/NPC1-like_SSD"/>
</dbReference>
<feature type="domain" description="SSD" evidence="10">
    <location>
        <begin position="428"/>
        <end position="588"/>
    </location>
</feature>
<feature type="transmembrane region" description="Helical" evidence="9">
    <location>
        <begin position="491"/>
        <end position="513"/>
    </location>
</feature>
<feature type="compositionally biased region" description="Basic residues" evidence="8">
    <location>
        <begin position="1320"/>
        <end position="1337"/>
    </location>
</feature>
<feature type="transmembrane region" description="Helical" evidence="9">
    <location>
        <begin position="429"/>
        <end position="448"/>
    </location>
</feature>
<evidence type="ECO:0000256" key="6">
    <source>
        <dbReference type="ARBA" id="ARBA00023170"/>
    </source>
</evidence>
<keyword evidence="7" id="KW-0325">Glycoprotein</keyword>
<evidence type="ECO:0000256" key="7">
    <source>
        <dbReference type="ARBA" id="ARBA00023180"/>
    </source>
</evidence>
<organism evidence="11 12">
    <name type="scientific">Kryptolebias marmoratus</name>
    <name type="common">Mangrove killifish</name>
    <name type="synonym">Rivulus marmoratus</name>
    <dbReference type="NCBI Taxonomy" id="37003"/>
    <lineage>
        <taxon>Eukaryota</taxon>
        <taxon>Metazoa</taxon>
        <taxon>Chordata</taxon>
        <taxon>Craniata</taxon>
        <taxon>Vertebrata</taxon>
        <taxon>Euteleostomi</taxon>
        <taxon>Actinopterygii</taxon>
        <taxon>Neopterygii</taxon>
        <taxon>Teleostei</taxon>
        <taxon>Neoteleostei</taxon>
        <taxon>Acanthomorphata</taxon>
        <taxon>Ovalentaria</taxon>
        <taxon>Atherinomorphae</taxon>
        <taxon>Cyprinodontiformes</taxon>
        <taxon>Rivulidae</taxon>
        <taxon>Kryptolebias</taxon>
    </lineage>
</organism>
<feature type="transmembrane region" description="Helical" evidence="9">
    <location>
        <begin position="534"/>
        <end position="557"/>
    </location>
</feature>
<accession>A0A3Q3AR60</accession>
<keyword evidence="12" id="KW-1185">Reference proteome</keyword>
<dbReference type="PANTHER" id="PTHR46022:SF5">
    <property type="entry name" value="PROTEIN PATCHED HOMOLOG 1"/>
    <property type="match status" value="1"/>
</dbReference>
<feature type="compositionally biased region" description="Polar residues" evidence="8">
    <location>
        <begin position="1259"/>
        <end position="1282"/>
    </location>
</feature>
<dbReference type="FunFam" id="1.20.1640.10:FF:000007">
    <property type="entry name" value="Protein patched homolog 1"/>
    <property type="match status" value="1"/>
</dbReference>
<feature type="transmembrane region" description="Helical" evidence="9">
    <location>
        <begin position="1068"/>
        <end position="1094"/>
    </location>
</feature>
<feature type="transmembrane region" description="Helical" evidence="9">
    <location>
        <begin position="736"/>
        <end position="753"/>
    </location>
</feature>
<dbReference type="InterPro" id="IPR000731">
    <property type="entry name" value="SSD"/>
</dbReference>
<keyword evidence="5 9" id="KW-0472">Membrane</keyword>
<dbReference type="InterPro" id="IPR004766">
    <property type="entry name" value="TM_rcpt_patched"/>
</dbReference>
<dbReference type="FunFam" id="1.20.1640.10:FF:000003">
    <property type="entry name" value="protein patched homolog 1"/>
    <property type="match status" value="1"/>
</dbReference>
<dbReference type="PANTHER" id="PTHR46022">
    <property type="entry name" value="PROTEIN PATCHED"/>
    <property type="match status" value="1"/>
</dbReference>
<dbReference type="Ensembl" id="ENSKMAT00000019198.1">
    <property type="protein sequence ID" value="ENSKMAP00000018936.1"/>
    <property type="gene ID" value="ENSKMAG00000013994.1"/>
</dbReference>
<feature type="region of interest" description="Disordered" evidence="8">
    <location>
        <begin position="1259"/>
        <end position="1344"/>
    </location>
</feature>
<evidence type="ECO:0000256" key="1">
    <source>
        <dbReference type="ARBA" id="ARBA00004141"/>
    </source>
</evidence>
<evidence type="ECO:0000256" key="2">
    <source>
        <dbReference type="ARBA" id="ARBA00005585"/>
    </source>
</evidence>
<feature type="transmembrane region" description="Helical" evidence="9">
    <location>
        <begin position="1012"/>
        <end position="1033"/>
    </location>
</feature>
<keyword evidence="3 9" id="KW-0812">Transmembrane</keyword>